<evidence type="ECO:0000259" key="13">
    <source>
        <dbReference type="Pfam" id="PF05683"/>
    </source>
</evidence>
<dbReference type="Pfam" id="PF05681">
    <property type="entry name" value="Fumerase"/>
    <property type="match status" value="1"/>
</dbReference>
<evidence type="ECO:0000256" key="6">
    <source>
        <dbReference type="ARBA" id="ARBA00022485"/>
    </source>
</evidence>
<dbReference type="InterPro" id="IPR004646">
    <property type="entry name" value="Fe-S_hydro-lyase_TtdA-typ_cat"/>
</dbReference>
<dbReference type="Gene3D" id="3.20.130.10">
    <property type="entry name" value="Fe-S hydro-lyase, tartrate dehydratase beta-type, catalytic domain"/>
    <property type="match status" value="1"/>
</dbReference>
<comment type="cofactor">
    <cofactor evidence="1">
        <name>[4Fe-4S] cluster</name>
        <dbReference type="ChEBI" id="CHEBI:49883"/>
    </cofactor>
</comment>
<dbReference type="PANTHER" id="PTHR30389:SF0">
    <property type="entry name" value="FUMARATE HYDRATASE CLASS I, AEROBIC"/>
    <property type="match status" value="1"/>
</dbReference>
<evidence type="ECO:0000256" key="4">
    <source>
        <dbReference type="ARBA" id="ARBA00011738"/>
    </source>
</evidence>
<name>A0ABQ6MX05_9STRA</name>
<comment type="caution">
    <text evidence="14">The sequence shown here is derived from an EMBL/GenBank/DDBJ whole genome shotgun (WGS) entry which is preliminary data.</text>
</comment>
<evidence type="ECO:0000256" key="7">
    <source>
        <dbReference type="ARBA" id="ARBA00022532"/>
    </source>
</evidence>
<keyword evidence="10" id="KW-0411">Iron-sulfur</keyword>
<dbReference type="PIRSF" id="PIRSF001394">
    <property type="entry name" value="Fe_dep_fumar_hy"/>
    <property type="match status" value="1"/>
</dbReference>
<reference evidence="14 15" key="1">
    <citation type="journal article" date="2023" name="Commun. Biol.">
        <title>Genome analysis of Parmales, the sister group of diatoms, reveals the evolutionary specialization of diatoms from phago-mixotrophs to photoautotrophs.</title>
        <authorList>
            <person name="Ban H."/>
            <person name="Sato S."/>
            <person name="Yoshikawa S."/>
            <person name="Yamada K."/>
            <person name="Nakamura Y."/>
            <person name="Ichinomiya M."/>
            <person name="Sato N."/>
            <person name="Blanc-Mathieu R."/>
            <person name="Endo H."/>
            <person name="Kuwata A."/>
            <person name="Ogata H."/>
        </authorList>
    </citation>
    <scope>NUCLEOTIDE SEQUENCE [LARGE SCALE GENOMIC DNA]</scope>
</reference>
<dbReference type="EMBL" id="BRYB01003309">
    <property type="protein sequence ID" value="GMI34400.1"/>
    <property type="molecule type" value="Genomic_DNA"/>
</dbReference>
<gene>
    <name evidence="14" type="ORF">TeGR_g8930</name>
</gene>
<organism evidence="14 15">
    <name type="scientific">Tetraparma gracilis</name>
    <dbReference type="NCBI Taxonomy" id="2962635"/>
    <lineage>
        <taxon>Eukaryota</taxon>
        <taxon>Sar</taxon>
        <taxon>Stramenopiles</taxon>
        <taxon>Ochrophyta</taxon>
        <taxon>Bolidophyceae</taxon>
        <taxon>Parmales</taxon>
        <taxon>Triparmaceae</taxon>
        <taxon>Tetraparma</taxon>
    </lineage>
</organism>
<dbReference type="EC" id="4.2.1.2" evidence="5"/>
<keyword evidence="6" id="KW-0004">4Fe-4S</keyword>
<feature type="domain" description="Fe-S hydro-lyase tartrate dehydratase beta-type catalytic" evidence="13">
    <location>
        <begin position="354"/>
        <end position="560"/>
    </location>
</feature>
<dbReference type="SUPFAM" id="SSF117457">
    <property type="entry name" value="FumA C-terminal domain-like"/>
    <property type="match status" value="1"/>
</dbReference>
<sequence>MLLSKLRPAGRLASSVFRPLSTVPFKYEAPYPLPNKPDTAYRKLEGSEKWVSTVSVEGTDYLKVAPEAITALTAEGMTDIAHLLRTAHLEQLAKILDDDEASQNDKFVALELLKNANIAAGKVLPGCQDTGTGIVMGKRGGRVLTDGNDEEAISRGVYDVYTKRNLRYSQVAPQDMFTEKNTGSNLPAQIDLYATDGDEYHFMFMAKGGGSANKTFLYQQTKALLNEKSLLEFAEEKIKSLGTSACPPYHLSFVIGGLSAEMTLKTVKLGSAKYLDGLPTSGSEGGQAFRDLEWEQKILKMTQDMGIGAQFGGKYFCHDVRVIRLPRHGASCPVGLGVSCSADRQAWGKITKDGVFLEQLEEDPSRFLPEVKEGGLSEEVVKVDLNMPMSKIRETLSQYPIATRLSLTGTIIVARDIAHAKIQERLNNGEDMPQYMKDHIVYYAGPAKTPDGMASGSFGPTTAGRMDSYVAPFMEAGGSFVTLAKGNRSKQVSKACGRHGGFYLGSIGGPAAILAQNNIKKVEVEEYKELGMEAVWKIEVVDFPAFIVCNDKGEDFFKKWLGD</sequence>
<dbReference type="Pfam" id="PF05683">
    <property type="entry name" value="Fumerase_C"/>
    <property type="match status" value="1"/>
</dbReference>
<dbReference type="InterPro" id="IPR004647">
    <property type="entry name" value="Fe-S_hydro-lyase_TtdB-typ_cat"/>
</dbReference>
<dbReference type="InterPro" id="IPR011167">
    <property type="entry name" value="Fe_dep_fumarate_hydratase"/>
</dbReference>
<comment type="pathway">
    <text evidence="2">Carbohydrate metabolism; tricarboxylic acid cycle; (S)-malate from fumarate: step 1/1.</text>
</comment>
<dbReference type="Proteomes" id="UP001165060">
    <property type="component" value="Unassembled WGS sequence"/>
</dbReference>
<comment type="subunit">
    <text evidence="4">Homodimer.</text>
</comment>
<dbReference type="PANTHER" id="PTHR30389">
    <property type="entry name" value="FUMARATE HYDRATASE-RELATED"/>
    <property type="match status" value="1"/>
</dbReference>
<feature type="domain" description="Fe-S hydro-lyase tartrate dehydratase alpha-type catalytic" evidence="12">
    <location>
        <begin position="72"/>
        <end position="347"/>
    </location>
</feature>
<proteinExistence type="inferred from homology"/>
<evidence type="ECO:0000256" key="11">
    <source>
        <dbReference type="ARBA" id="ARBA00023239"/>
    </source>
</evidence>
<dbReference type="InterPro" id="IPR051208">
    <property type="entry name" value="Class-I_Fumarase/Tartrate_DH"/>
</dbReference>
<accession>A0ABQ6MX05</accession>
<evidence type="ECO:0000313" key="15">
    <source>
        <dbReference type="Proteomes" id="UP001165060"/>
    </source>
</evidence>
<evidence type="ECO:0000256" key="5">
    <source>
        <dbReference type="ARBA" id="ARBA00012921"/>
    </source>
</evidence>
<evidence type="ECO:0000259" key="12">
    <source>
        <dbReference type="Pfam" id="PF05681"/>
    </source>
</evidence>
<keyword evidence="7" id="KW-0816">Tricarboxylic acid cycle</keyword>
<evidence type="ECO:0000256" key="1">
    <source>
        <dbReference type="ARBA" id="ARBA00001966"/>
    </source>
</evidence>
<evidence type="ECO:0000256" key="10">
    <source>
        <dbReference type="ARBA" id="ARBA00023014"/>
    </source>
</evidence>
<keyword evidence="8" id="KW-0479">Metal-binding</keyword>
<evidence type="ECO:0000256" key="9">
    <source>
        <dbReference type="ARBA" id="ARBA00023004"/>
    </source>
</evidence>
<evidence type="ECO:0000256" key="3">
    <source>
        <dbReference type="ARBA" id="ARBA00008876"/>
    </source>
</evidence>
<dbReference type="InterPro" id="IPR036660">
    <property type="entry name" value="Fe-S_hydroAse_TtdB_cat_sf"/>
</dbReference>
<keyword evidence="9" id="KW-0408">Iron</keyword>
<evidence type="ECO:0000313" key="14">
    <source>
        <dbReference type="EMBL" id="GMI34400.1"/>
    </source>
</evidence>
<keyword evidence="11" id="KW-0456">Lyase</keyword>
<protein>
    <recommendedName>
        <fullName evidence="5">fumarate hydratase</fullName>
        <ecNumber evidence="5">4.2.1.2</ecNumber>
    </recommendedName>
</protein>
<dbReference type="NCBIfam" id="TIGR00723">
    <property type="entry name" value="ttdB_fumA_fumB"/>
    <property type="match status" value="1"/>
</dbReference>
<comment type="similarity">
    <text evidence="3">Belongs to the class-I fumarase family.</text>
</comment>
<evidence type="ECO:0000256" key="2">
    <source>
        <dbReference type="ARBA" id="ARBA00004859"/>
    </source>
</evidence>
<keyword evidence="15" id="KW-1185">Reference proteome</keyword>
<evidence type="ECO:0000256" key="8">
    <source>
        <dbReference type="ARBA" id="ARBA00022723"/>
    </source>
</evidence>